<dbReference type="InterPro" id="IPR012677">
    <property type="entry name" value="Nucleotide-bd_a/b_plait_sf"/>
</dbReference>
<dbReference type="Gramene" id="OE9A114850T1">
    <property type="protein sequence ID" value="OE9A114850C1"/>
    <property type="gene ID" value="OE9A114850"/>
</dbReference>
<dbReference type="InterPro" id="IPR000504">
    <property type="entry name" value="RRM_dom"/>
</dbReference>
<dbReference type="Pfam" id="PF08662">
    <property type="entry name" value="eIF2A"/>
    <property type="match status" value="1"/>
</dbReference>
<dbReference type="InterPro" id="IPR013979">
    <property type="entry name" value="TIF_beta_prop-like"/>
</dbReference>
<comment type="caution">
    <text evidence="10">The sequence shown here is derived from an EMBL/GenBank/DDBJ whole genome shotgun (WGS) entry which is preliminary data.</text>
</comment>
<protein>
    <recommendedName>
        <fullName evidence="6 7">Eukaryotic translation initiation factor 3 subunit B</fullName>
        <shortName evidence="6 7">eIF3b</shortName>
    </recommendedName>
    <alternativeName>
        <fullName evidence="6">eIF-3-eta</fullName>
    </alternativeName>
    <alternativeName>
        <fullName evidence="6">eIF3 p110</fullName>
    </alternativeName>
</protein>
<keyword evidence="11" id="KW-1185">Reference proteome</keyword>
<dbReference type="GO" id="GO:0005852">
    <property type="term" value="C:eukaryotic translation initiation factor 3 complex"/>
    <property type="evidence" value="ECO:0007669"/>
    <property type="project" value="UniProtKB-UniRule"/>
</dbReference>
<accession>A0A8S0S2M0</accession>
<keyword evidence="3 6" id="KW-0396">Initiation factor</keyword>
<dbReference type="GO" id="GO:0016282">
    <property type="term" value="C:eukaryotic 43S preinitiation complex"/>
    <property type="evidence" value="ECO:0007669"/>
    <property type="project" value="UniProtKB-UniRule"/>
</dbReference>
<dbReference type="PANTHER" id="PTHR14068">
    <property type="entry name" value="EUKARYOTIC TRANSLATION INITIATION FACTOR 3 EIF3 -RELATED"/>
    <property type="match status" value="1"/>
</dbReference>
<dbReference type="GO" id="GO:0003743">
    <property type="term" value="F:translation initiation factor activity"/>
    <property type="evidence" value="ECO:0007669"/>
    <property type="project" value="UniProtKB-UniRule"/>
</dbReference>
<dbReference type="SUPFAM" id="SSF82171">
    <property type="entry name" value="DPP6 N-terminal domain-like"/>
    <property type="match status" value="1"/>
</dbReference>
<keyword evidence="4 6" id="KW-0694">RNA-binding</keyword>
<dbReference type="InterPro" id="IPR034363">
    <property type="entry name" value="eIF3B_RRM"/>
</dbReference>
<dbReference type="PROSITE" id="PS50102">
    <property type="entry name" value="RRM"/>
    <property type="match status" value="1"/>
</dbReference>
<evidence type="ECO:0000256" key="5">
    <source>
        <dbReference type="ARBA" id="ARBA00022917"/>
    </source>
</evidence>
<dbReference type="SUPFAM" id="SSF54928">
    <property type="entry name" value="RNA-binding domain, RBD"/>
    <property type="match status" value="1"/>
</dbReference>
<dbReference type="Pfam" id="PF00076">
    <property type="entry name" value="RRM_1"/>
    <property type="match status" value="1"/>
</dbReference>
<evidence type="ECO:0000259" key="9">
    <source>
        <dbReference type="PROSITE" id="PS50102"/>
    </source>
</evidence>
<dbReference type="GO" id="GO:0001732">
    <property type="term" value="P:formation of cytoplasmic translation initiation complex"/>
    <property type="evidence" value="ECO:0007669"/>
    <property type="project" value="UniProtKB-UniRule"/>
</dbReference>
<evidence type="ECO:0000313" key="10">
    <source>
        <dbReference type="EMBL" id="CAA2985340.1"/>
    </source>
</evidence>
<feature type="domain" description="RRM" evidence="9">
    <location>
        <begin position="60"/>
        <end position="147"/>
    </location>
</feature>
<evidence type="ECO:0000256" key="2">
    <source>
        <dbReference type="ARBA" id="ARBA00022490"/>
    </source>
</evidence>
<dbReference type="SMART" id="SM00360">
    <property type="entry name" value="RRM"/>
    <property type="match status" value="1"/>
</dbReference>
<evidence type="ECO:0000256" key="8">
    <source>
        <dbReference type="SAM" id="MobiDB-lite"/>
    </source>
</evidence>
<comment type="function">
    <text evidence="6">RNA-binding component of the eukaryotic translation initiation factor 3 (eIF-3) complex, which is involved in protein synthesis of a specialized repertoire of mRNAs and, together with other initiation factors, stimulates binding of mRNA and methionyl-tRNAi to the 40S ribosome. The eIF-3 complex specifically targets and initiates translation of a subset of mRNAs involved in cell proliferation.</text>
</comment>
<evidence type="ECO:0000256" key="7">
    <source>
        <dbReference type="PIRNR" id="PIRNR036424"/>
    </source>
</evidence>
<dbReference type="HAMAP" id="MF_03001">
    <property type="entry name" value="eIF3b"/>
    <property type="match status" value="1"/>
</dbReference>
<comment type="function">
    <text evidence="7">Component of the eukaryotic translation initiation factor 3 (eIF-3) complex, which is involved in protein synthesis and, together with other initiation factors, stimulates binding of mRNA and methionyl-tRNAi to the 40S ribosome.</text>
</comment>
<gene>
    <name evidence="10" type="ORF">OLEA9_A114850</name>
</gene>
<dbReference type="FunFam" id="3.30.70.330:FF:000235">
    <property type="entry name" value="Eukaryotic translation initiation factor 3 subunit B"/>
    <property type="match status" value="1"/>
</dbReference>
<dbReference type="AlphaFoldDB" id="A0A8S0S2M0"/>
<evidence type="ECO:0000256" key="3">
    <source>
        <dbReference type="ARBA" id="ARBA00022540"/>
    </source>
</evidence>
<dbReference type="GO" id="GO:0003723">
    <property type="term" value="F:RNA binding"/>
    <property type="evidence" value="ECO:0007669"/>
    <property type="project" value="UniProtKB-UniRule"/>
</dbReference>
<dbReference type="Gene3D" id="3.30.70.330">
    <property type="match status" value="1"/>
</dbReference>
<dbReference type="GO" id="GO:0033290">
    <property type="term" value="C:eukaryotic 48S preinitiation complex"/>
    <property type="evidence" value="ECO:0007669"/>
    <property type="project" value="UniProtKB-UniRule"/>
</dbReference>
<dbReference type="InterPro" id="IPR011400">
    <property type="entry name" value="EIF3B"/>
</dbReference>
<dbReference type="PIRSF" id="PIRSF036424">
    <property type="entry name" value="eIF3b"/>
    <property type="match status" value="1"/>
</dbReference>
<dbReference type="OrthoDB" id="10250414at2759"/>
<name>A0A8S0S2M0_OLEEU</name>
<feature type="region of interest" description="Disordered" evidence="8">
    <location>
        <begin position="678"/>
        <end position="699"/>
    </location>
</feature>
<feature type="compositionally biased region" description="Acidic residues" evidence="8">
    <location>
        <begin position="687"/>
        <end position="699"/>
    </location>
</feature>
<comment type="similarity">
    <text evidence="6 7">Belongs to the eIF-3 subunit B family.</text>
</comment>
<evidence type="ECO:0000256" key="1">
    <source>
        <dbReference type="ARBA" id="ARBA00004496"/>
    </source>
</evidence>
<dbReference type="FunFam" id="2.130.10.10:FF:000260">
    <property type="entry name" value="Eukaryotic translation initiation factor 3 subunit B"/>
    <property type="match status" value="1"/>
</dbReference>
<evidence type="ECO:0000256" key="6">
    <source>
        <dbReference type="HAMAP-Rule" id="MF_03001"/>
    </source>
</evidence>
<dbReference type="PANTHER" id="PTHR14068:SF0">
    <property type="entry name" value="EUKARYOTIC TRANSLATION INITIATION FACTOR 3 SUBUNIT B"/>
    <property type="match status" value="1"/>
</dbReference>
<dbReference type="FunFam" id="2.130.10.10:FF:000286">
    <property type="entry name" value="Eukaryotic translation initiation factor 3 subunit B"/>
    <property type="match status" value="1"/>
</dbReference>
<sequence>MLEVVSMDEIRATAGRLNIDLSSLDLDSIRLPSGEDFGVISDDEDLKEEDPLEFEAGFGNIIVVDNLPVVPKEKFEKLEGVIRKIYSQIGVIKEDGLWMPVDPETQKTLGYCFIEYNTPQEAELAKEKTNGYKLDRSHIFAVNMFDDIEKFLKVPDEWAPPETKPYSPGENLQKWLTDEKARDQFVIRAGTDTEVLWNDARQSKPELVYKRSFWTESFVQWSPLGTYLATVHRQGAQVWGGATTFDRLTRYAHPQVKLIDFSPGEKFFVTYSSHEPSNPRDTHRVVINIFDVRTGKVMRDFKGSADEFAIGGTGGVSGVSWPVFKWSGGKEDKYFARIGKNVISVYETETFTLIDKKSIKVENVMDFCWSPTDPILALFAPELGGGNQPARVSLLQIPSKEELRQKNLFSVSDCKMYWQSNGDYLAVKVDRYKKIKKNTYSGFELFRIKERDIPIEVLELENKNDKIISFAWEPKGHRFAVIHGDSPRPDVSFYSMRSGTNTSRVSKLTTIKGKQANALYWSPAGRFIILAGLKGLNGQLEFFNVEELETMATAEHFMATDVEWDPTGRYVVTSVTSVHEMENGFNVWSFNGKLLYRIMKDHFFQFLWRPRPPSVLSPEKEEEIAKNLKKYSKKYEAEDQDVSLQLSEQDREKRKTLKEEWDRWVGQWKRLHEEQKLDRQTLRDGEASDEEEEYEAKEVEVEELLDVSEEVISFD</sequence>
<dbReference type="EMBL" id="CACTIH010003804">
    <property type="protein sequence ID" value="CAA2985340.1"/>
    <property type="molecule type" value="Genomic_DNA"/>
</dbReference>
<organism evidence="10 11">
    <name type="scientific">Olea europaea subsp. europaea</name>
    <dbReference type="NCBI Taxonomy" id="158383"/>
    <lineage>
        <taxon>Eukaryota</taxon>
        <taxon>Viridiplantae</taxon>
        <taxon>Streptophyta</taxon>
        <taxon>Embryophyta</taxon>
        <taxon>Tracheophyta</taxon>
        <taxon>Spermatophyta</taxon>
        <taxon>Magnoliopsida</taxon>
        <taxon>eudicotyledons</taxon>
        <taxon>Gunneridae</taxon>
        <taxon>Pentapetalae</taxon>
        <taxon>asterids</taxon>
        <taxon>lamiids</taxon>
        <taxon>Lamiales</taxon>
        <taxon>Oleaceae</taxon>
        <taxon>Oleeae</taxon>
        <taxon>Olea</taxon>
    </lineage>
</organism>
<dbReference type="Proteomes" id="UP000594638">
    <property type="component" value="Unassembled WGS sequence"/>
</dbReference>
<keyword evidence="2 6" id="KW-0963">Cytoplasm</keyword>
<dbReference type="InterPro" id="IPR015943">
    <property type="entry name" value="WD40/YVTN_repeat-like_dom_sf"/>
</dbReference>
<proteinExistence type="inferred from homology"/>
<dbReference type="Gene3D" id="2.130.10.10">
    <property type="entry name" value="YVTN repeat-like/Quinoprotein amine dehydrogenase"/>
    <property type="match status" value="2"/>
</dbReference>
<reference evidence="10 11" key="1">
    <citation type="submission" date="2019-12" db="EMBL/GenBank/DDBJ databases">
        <authorList>
            <person name="Alioto T."/>
            <person name="Alioto T."/>
            <person name="Gomez Garrido J."/>
        </authorList>
    </citation>
    <scope>NUCLEOTIDE SEQUENCE [LARGE SCALE GENOMIC DNA]</scope>
</reference>
<evidence type="ECO:0000313" key="11">
    <source>
        <dbReference type="Proteomes" id="UP000594638"/>
    </source>
</evidence>
<evidence type="ECO:0000256" key="4">
    <source>
        <dbReference type="ARBA" id="ARBA00022884"/>
    </source>
</evidence>
<comment type="subunit">
    <text evidence="6 7">Component of the eukaryotic translation initiation factor 3 (eIF-3) complex.</text>
</comment>
<dbReference type="InterPro" id="IPR035979">
    <property type="entry name" value="RBD_domain_sf"/>
</dbReference>
<comment type="subcellular location">
    <subcellularLocation>
        <location evidence="1 6 7">Cytoplasm</location>
    </subcellularLocation>
</comment>
<dbReference type="CDD" id="cd12278">
    <property type="entry name" value="RRM_eIF3B"/>
    <property type="match status" value="1"/>
</dbReference>
<dbReference type="GO" id="GO:0031369">
    <property type="term" value="F:translation initiation factor binding"/>
    <property type="evidence" value="ECO:0007669"/>
    <property type="project" value="InterPro"/>
</dbReference>
<keyword evidence="5 6" id="KW-0648">Protein biosynthesis</keyword>